<keyword evidence="3" id="KW-1185">Reference proteome</keyword>
<accession>A0A8H8A1N1</accession>
<sequence>MPVLTATRNAATARQCHLYRGCYPFLYPKPPVDECDPAANADADQAKHWYSWQHDVDDRIQWCMEEAKRAGILQSGAAVICIQGWRSGKAVRNYAPALALTPRGDPC</sequence>
<gene>
    <name evidence="2" type="ORF">BJ554DRAFT_243</name>
</gene>
<comment type="caution">
    <text evidence="2">The sequence shown here is derived from an EMBL/GenBank/DDBJ whole genome shotgun (WGS) entry which is preliminary data.</text>
</comment>
<dbReference type="InterPro" id="IPR036918">
    <property type="entry name" value="Pyrv_Knase_C_sf"/>
</dbReference>
<feature type="domain" description="Pyruvate kinase C-terminal" evidence="1">
    <location>
        <begin position="1"/>
        <end position="89"/>
    </location>
</feature>
<protein>
    <recommendedName>
        <fullName evidence="1">Pyruvate kinase C-terminal domain-containing protein</fullName>
    </recommendedName>
</protein>
<evidence type="ECO:0000313" key="2">
    <source>
        <dbReference type="EMBL" id="KAG5463320.1"/>
    </source>
</evidence>
<reference evidence="2 3" key="1">
    <citation type="journal article" name="Sci. Rep.">
        <title>Genome-scale phylogenetic analyses confirm Olpidium as the closest living zoosporic fungus to the non-flagellated, terrestrial fungi.</title>
        <authorList>
            <person name="Chang Y."/>
            <person name="Rochon D."/>
            <person name="Sekimoto S."/>
            <person name="Wang Y."/>
            <person name="Chovatia M."/>
            <person name="Sandor L."/>
            <person name="Salamov A."/>
            <person name="Grigoriev I.V."/>
            <person name="Stajich J.E."/>
            <person name="Spatafora J.W."/>
        </authorList>
    </citation>
    <scope>NUCLEOTIDE SEQUENCE [LARGE SCALE GENOMIC DNA]</scope>
    <source>
        <strain evidence="2">S191</strain>
    </source>
</reference>
<evidence type="ECO:0000313" key="3">
    <source>
        <dbReference type="Proteomes" id="UP000673691"/>
    </source>
</evidence>
<dbReference type="InterPro" id="IPR015795">
    <property type="entry name" value="Pyrv_Knase_C"/>
</dbReference>
<name>A0A8H8A1N1_9FUNG</name>
<proteinExistence type="predicted"/>
<dbReference type="SUPFAM" id="SSF52935">
    <property type="entry name" value="PK C-terminal domain-like"/>
    <property type="match status" value="1"/>
</dbReference>
<dbReference type="Gene3D" id="3.40.1380.20">
    <property type="entry name" value="Pyruvate kinase, C-terminal domain"/>
    <property type="match status" value="1"/>
</dbReference>
<dbReference type="OrthoDB" id="108365at2759"/>
<dbReference type="AlphaFoldDB" id="A0A8H8A1N1"/>
<evidence type="ECO:0000259" key="1">
    <source>
        <dbReference type="Pfam" id="PF02887"/>
    </source>
</evidence>
<dbReference type="Pfam" id="PF02887">
    <property type="entry name" value="PK_C"/>
    <property type="match status" value="1"/>
</dbReference>
<dbReference type="EMBL" id="JAEFCI010000809">
    <property type="protein sequence ID" value="KAG5463320.1"/>
    <property type="molecule type" value="Genomic_DNA"/>
</dbReference>
<dbReference type="Proteomes" id="UP000673691">
    <property type="component" value="Unassembled WGS sequence"/>
</dbReference>
<organism evidence="2 3">
    <name type="scientific">Olpidium bornovanus</name>
    <dbReference type="NCBI Taxonomy" id="278681"/>
    <lineage>
        <taxon>Eukaryota</taxon>
        <taxon>Fungi</taxon>
        <taxon>Fungi incertae sedis</taxon>
        <taxon>Olpidiomycota</taxon>
        <taxon>Olpidiomycotina</taxon>
        <taxon>Olpidiomycetes</taxon>
        <taxon>Olpidiales</taxon>
        <taxon>Olpidiaceae</taxon>
        <taxon>Olpidium</taxon>
    </lineage>
</organism>